<keyword evidence="3" id="KW-0472">Membrane</keyword>
<feature type="transmembrane region" description="Helical" evidence="3">
    <location>
        <begin position="98"/>
        <end position="122"/>
    </location>
</feature>
<feature type="compositionally biased region" description="Pro residues" evidence="2">
    <location>
        <begin position="14"/>
        <end position="39"/>
    </location>
</feature>
<name>A0A7G3UGD6_STRT9</name>
<sequence length="288" mass="30419">MTMPTPPGDESSTPPAPQPPQPWAETPPPWSRHPAPPRPPRNGMGVTALVLGIIGIILGLAVILFWLSWLPALLALIFGIIGVSHARKGTATNKGMALGGVIMGSAGLLLSIGGGLLTVFFVNEANDTAEDRILQIEASAEAEDREAKKKEAAAAAARKLSFGEPFLFENGLKVTVHKPKPYAPDSFASGHAKGNKAIEVTVTVLNTNKVRMSLESGLPTVYDTEGADTEMIIDASDRLKFMNDFVLPGKQAVGRYAFSLPPTAATTAEVEFNPSLADLDGARWSGSL</sequence>
<proteinExistence type="predicted"/>
<keyword evidence="3" id="KW-1133">Transmembrane helix</keyword>
<dbReference type="InterPro" id="IPR029050">
    <property type="entry name" value="Immunoprotect_excell_Ig-like"/>
</dbReference>
<feature type="transmembrane region" description="Helical" evidence="3">
    <location>
        <begin position="69"/>
        <end position="86"/>
    </location>
</feature>
<protein>
    <submittedName>
        <fullName evidence="4">DUF4190 domain-containing protein</fullName>
    </submittedName>
</protein>
<keyword evidence="3" id="KW-0812">Transmembrane</keyword>
<keyword evidence="5" id="KW-1185">Reference proteome</keyword>
<organism evidence="4 5">
    <name type="scientific">Streptomyces tsukubensis (strain DSM 42081 / NBRC 108919 / NRRL 18488 / 9993)</name>
    <dbReference type="NCBI Taxonomy" id="1114943"/>
    <lineage>
        <taxon>Bacteria</taxon>
        <taxon>Bacillati</taxon>
        <taxon>Actinomycetota</taxon>
        <taxon>Actinomycetes</taxon>
        <taxon>Kitasatosporales</taxon>
        <taxon>Streptomycetaceae</taxon>
        <taxon>Streptomyces</taxon>
    </lineage>
</organism>
<dbReference type="Proteomes" id="UP000005940">
    <property type="component" value="Chromosome"/>
</dbReference>
<evidence type="ECO:0000256" key="1">
    <source>
        <dbReference type="ARBA" id="ARBA00022729"/>
    </source>
</evidence>
<dbReference type="Gene3D" id="2.60.40.1240">
    <property type="match status" value="1"/>
</dbReference>
<feature type="transmembrane region" description="Helical" evidence="3">
    <location>
        <begin position="42"/>
        <end position="63"/>
    </location>
</feature>
<reference evidence="4 5" key="1">
    <citation type="journal article" date="2012" name="J. Bacteriol.">
        <title>Draft genome of Streptomyces tsukubaensis NRRL 18488, the producer of the clinically important immunosuppressant tacrolimus (FK506).</title>
        <authorList>
            <person name="Barreiro C."/>
            <person name="Prieto C."/>
            <person name="Sola-Landa A."/>
            <person name="Solera E."/>
            <person name="Martinez-Castro M."/>
            <person name="Perez-Redondo R."/>
            <person name="Garcia-Estrada C."/>
            <person name="Aparicio J.F."/>
            <person name="Fernandez-Martinez L.T."/>
            <person name="Santos-Aberturas J."/>
            <person name="Salehi-Najafabadi Z."/>
            <person name="Rodriguez-Garcia A."/>
            <person name="Tauch A."/>
            <person name="Martin J.F."/>
        </authorList>
    </citation>
    <scope>NUCLEOTIDE SEQUENCE [LARGE SCALE GENOMIC DNA]</scope>
    <source>
        <strain evidence="5">DSM 42081 / NBRC 108919 / NRRL 18488 / 9993</strain>
    </source>
</reference>
<accession>A0A7G3UGD6</accession>
<dbReference type="AlphaFoldDB" id="A0A7G3UGD6"/>
<feature type="region of interest" description="Disordered" evidence="2">
    <location>
        <begin position="1"/>
        <end position="39"/>
    </location>
</feature>
<evidence type="ECO:0000256" key="3">
    <source>
        <dbReference type="SAM" id="Phobius"/>
    </source>
</evidence>
<evidence type="ECO:0000256" key="2">
    <source>
        <dbReference type="SAM" id="MobiDB-lite"/>
    </source>
</evidence>
<evidence type="ECO:0000313" key="4">
    <source>
        <dbReference type="EMBL" id="QKM69396.1"/>
    </source>
</evidence>
<dbReference type="RefSeq" id="WP_040915998.1">
    <property type="nucleotide sequence ID" value="NZ_CP029159.1"/>
</dbReference>
<gene>
    <name evidence="4" type="ORF">STSU_021710</name>
</gene>
<dbReference type="EMBL" id="CP029159">
    <property type="protein sequence ID" value="QKM69396.1"/>
    <property type="molecule type" value="Genomic_DNA"/>
</dbReference>
<keyword evidence="1" id="KW-0732">Signal</keyword>
<evidence type="ECO:0000313" key="5">
    <source>
        <dbReference type="Proteomes" id="UP000005940"/>
    </source>
</evidence>